<dbReference type="SUPFAM" id="SSF53807">
    <property type="entry name" value="Helical backbone' metal receptor"/>
    <property type="match status" value="1"/>
</dbReference>
<comment type="similarity">
    <text evidence="1">Belongs to the bacterial solute-binding protein 8 family.</text>
</comment>
<dbReference type="InterPro" id="IPR002491">
    <property type="entry name" value="ABC_transptr_periplasmic_BD"/>
</dbReference>
<dbReference type="InterPro" id="IPR050902">
    <property type="entry name" value="ABC_Transporter_SBP"/>
</dbReference>
<organism evidence="4 5">
    <name type="scientific">Collibacillus ludicampi</name>
    <dbReference type="NCBI Taxonomy" id="2771369"/>
    <lineage>
        <taxon>Bacteria</taxon>
        <taxon>Bacillati</taxon>
        <taxon>Bacillota</taxon>
        <taxon>Bacilli</taxon>
        <taxon>Bacillales</taxon>
        <taxon>Alicyclobacillaceae</taxon>
        <taxon>Collibacillus</taxon>
    </lineage>
</organism>
<dbReference type="NCBIfam" id="NF038402">
    <property type="entry name" value="TroA_like"/>
    <property type="match status" value="1"/>
</dbReference>
<evidence type="ECO:0000313" key="5">
    <source>
        <dbReference type="Proteomes" id="UP001057291"/>
    </source>
</evidence>
<dbReference type="Gene3D" id="3.40.50.1980">
    <property type="entry name" value="Nitrogenase molybdenum iron protein domain"/>
    <property type="match status" value="2"/>
</dbReference>
<evidence type="ECO:0000256" key="2">
    <source>
        <dbReference type="ARBA" id="ARBA00022729"/>
    </source>
</evidence>
<evidence type="ECO:0000256" key="1">
    <source>
        <dbReference type="ARBA" id="ARBA00008814"/>
    </source>
</evidence>
<dbReference type="EMBL" id="BOQE01000001">
    <property type="protein sequence ID" value="GIM48111.1"/>
    <property type="molecule type" value="Genomic_DNA"/>
</dbReference>
<keyword evidence="2" id="KW-0732">Signal</keyword>
<accession>A0AAV4LK22</accession>
<gene>
    <name evidence="4" type="primary">fecB</name>
    <name evidence="4" type="ORF">DNHGIG_36600</name>
</gene>
<name>A0AAV4LK22_9BACL</name>
<evidence type="ECO:0000313" key="4">
    <source>
        <dbReference type="EMBL" id="GIM48111.1"/>
    </source>
</evidence>
<dbReference type="AlphaFoldDB" id="A0AAV4LK22"/>
<evidence type="ECO:0000259" key="3">
    <source>
        <dbReference type="PROSITE" id="PS50983"/>
    </source>
</evidence>
<dbReference type="RefSeq" id="WP_282201020.1">
    <property type="nucleotide sequence ID" value="NZ_BOQE01000001.1"/>
</dbReference>
<sequence length="263" mass="30895">MKKIFKDHLQRTIEFEFPPRRIVSLCPSITETLFALDLEEQIVGKTRYCIHPEDKVKQVTNVGGTKKIQEDLIRTLNPDLIIAEKEENTKEMVESLSRDFPVFVADVENYAGALRLIRDLGFLTNREEKARHYVEEIEEQFKNMPKVRDCKVAYLIWKKPFMVAGNHTYIHSILETCGFTNVFRDYEGRYPSVTEDDLKQAAPDFLFLPSEPFPFTDSHKDELQQLFPEMKVILVDGEIFSWYGVRMMKVPSYINQLLREMRM</sequence>
<proteinExistence type="inferred from homology"/>
<dbReference type="Proteomes" id="UP001057291">
    <property type="component" value="Unassembled WGS sequence"/>
</dbReference>
<dbReference type="Pfam" id="PF01497">
    <property type="entry name" value="Peripla_BP_2"/>
    <property type="match status" value="1"/>
</dbReference>
<dbReference type="PANTHER" id="PTHR30535:SF35">
    <property type="entry name" value="PERIPLASMIC BINDING PROTEIN"/>
    <property type="match status" value="1"/>
</dbReference>
<dbReference type="PROSITE" id="PS50983">
    <property type="entry name" value="FE_B12_PBP"/>
    <property type="match status" value="1"/>
</dbReference>
<protein>
    <submittedName>
        <fullName evidence="4">Iron ABC transporter</fullName>
    </submittedName>
</protein>
<comment type="caution">
    <text evidence="4">The sequence shown here is derived from an EMBL/GenBank/DDBJ whole genome shotgun (WGS) entry which is preliminary data.</text>
</comment>
<reference evidence="4" key="1">
    <citation type="journal article" date="2023" name="Int. J. Syst. Evol. Microbiol.">
        <title>Collibacillus ludicampi gen. nov., sp. nov., a new soil bacterium of the family Alicyclobacillaceae.</title>
        <authorList>
            <person name="Jojima T."/>
            <person name="Ioku Y."/>
            <person name="Fukuta Y."/>
            <person name="Shirasaka N."/>
            <person name="Matsumura Y."/>
            <person name="Mori M."/>
        </authorList>
    </citation>
    <scope>NUCLEOTIDE SEQUENCE</scope>
    <source>
        <strain evidence="4">TP075</strain>
    </source>
</reference>
<dbReference type="PANTHER" id="PTHR30535">
    <property type="entry name" value="VITAMIN B12-BINDING PROTEIN"/>
    <property type="match status" value="1"/>
</dbReference>
<keyword evidence="5" id="KW-1185">Reference proteome</keyword>
<dbReference type="InterPro" id="IPR054828">
    <property type="entry name" value="Vit_B12_bind_prot"/>
</dbReference>
<feature type="domain" description="Fe/B12 periplasmic-binding" evidence="3">
    <location>
        <begin position="21"/>
        <end position="263"/>
    </location>
</feature>